<feature type="coiled-coil region" evidence="2">
    <location>
        <begin position="91"/>
        <end position="118"/>
    </location>
</feature>
<evidence type="ECO:0000256" key="1">
    <source>
        <dbReference type="ARBA" id="ARBA00023125"/>
    </source>
</evidence>
<gene>
    <name evidence="4" type="ORF">SAMN03097694_0231</name>
</gene>
<accession>A0AB38CH65</accession>
<keyword evidence="1 4" id="KW-0238">DNA-binding</keyword>
<dbReference type="GO" id="GO:0003700">
    <property type="term" value="F:DNA-binding transcription factor activity"/>
    <property type="evidence" value="ECO:0007669"/>
    <property type="project" value="InterPro"/>
</dbReference>
<name>A0AB38CH65_9BURK</name>
<evidence type="ECO:0000313" key="4">
    <source>
        <dbReference type="EMBL" id="SFY32748.1"/>
    </source>
</evidence>
<dbReference type="SMART" id="SM00422">
    <property type="entry name" value="HTH_MERR"/>
    <property type="match status" value="1"/>
</dbReference>
<feature type="domain" description="HTH merR-type" evidence="3">
    <location>
        <begin position="3"/>
        <end position="73"/>
    </location>
</feature>
<dbReference type="SUPFAM" id="SSF46955">
    <property type="entry name" value="Putative DNA-binding domain"/>
    <property type="match status" value="1"/>
</dbReference>
<dbReference type="AlphaFoldDB" id="A0AB38CH65"/>
<dbReference type="InterPro" id="IPR047057">
    <property type="entry name" value="MerR_fam"/>
</dbReference>
<organism evidence="4 5">
    <name type="scientific">Janthinobacterium lividum</name>
    <dbReference type="NCBI Taxonomy" id="29581"/>
    <lineage>
        <taxon>Bacteria</taxon>
        <taxon>Pseudomonadati</taxon>
        <taxon>Pseudomonadota</taxon>
        <taxon>Betaproteobacteria</taxon>
        <taxon>Burkholderiales</taxon>
        <taxon>Oxalobacteraceae</taxon>
        <taxon>Janthinobacterium</taxon>
    </lineage>
</organism>
<dbReference type="InterPro" id="IPR000551">
    <property type="entry name" value="MerR-type_HTH_dom"/>
</dbReference>
<protein>
    <submittedName>
        <fullName evidence="4">DNA-binding transcriptional regulator, MerR family</fullName>
    </submittedName>
</protein>
<dbReference type="Gene3D" id="1.10.1660.10">
    <property type="match status" value="1"/>
</dbReference>
<dbReference type="PANTHER" id="PTHR30204">
    <property type="entry name" value="REDOX-CYCLING DRUG-SENSING TRANSCRIPTIONAL ACTIVATOR SOXR"/>
    <property type="match status" value="1"/>
</dbReference>
<dbReference type="GO" id="GO:0003677">
    <property type="term" value="F:DNA binding"/>
    <property type="evidence" value="ECO:0007669"/>
    <property type="project" value="UniProtKB-KW"/>
</dbReference>
<reference evidence="4 5" key="1">
    <citation type="submission" date="2016-11" db="EMBL/GenBank/DDBJ databases">
        <authorList>
            <person name="Varghese N."/>
            <person name="Submissions S."/>
        </authorList>
    </citation>
    <scope>NUCLEOTIDE SEQUENCE [LARGE SCALE GENOMIC DNA]</scope>
    <source>
        <strain evidence="4 5">NFR18</strain>
    </source>
</reference>
<proteinExistence type="predicted"/>
<evidence type="ECO:0000259" key="3">
    <source>
        <dbReference type="PROSITE" id="PS50937"/>
    </source>
</evidence>
<dbReference type="RefSeq" id="WP_072457471.1">
    <property type="nucleotide sequence ID" value="NZ_FPKH01000011.1"/>
</dbReference>
<comment type="caution">
    <text evidence="4">The sequence shown here is derived from an EMBL/GenBank/DDBJ whole genome shotgun (WGS) entry which is preliminary data.</text>
</comment>
<evidence type="ECO:0000256" key="2">
    <source>
        <dbReference type="SAM" id="Coils"/>
    </source>
</evidence>
<keyword evidence="2" id="KW-0175">Coiled coil</keyword>
<dbReference type="Pfam" id="PF13411">
    <property type="entry name" value="MerR_1"/>
    <property type="match status" value="1"/>
</dbReference>
<dbReference type="EMBL" id="FPKH01000011">
    <property type="protein sequence ID" value="SFY32748.1"/>
    <property type="molecule type" value="Genomic_DNA"/>
</dbReference>
<dbReference type="PROSITE" id="PS50937">
    <property type="entry name" value="HTH_MERR_2"/>
    <property type="match status" value="1"/>
</dbReference>
<dbReference type="PANTHER" id="PTHR30204:SF58">
    <property type="entry name" value="HTH-TYPE TRANSCRIPTIONAL REGULATOR YFMP"/>
    <property type="match status" value="1"/>
</dbReference>
<sequence length="134" mass="15345">MTTYTITELAREFDITARAIRFYEDQGLLSPKREGTGGRSRVYTPRDRTRLKLTLRGKRLGLALSEIKSLVDMYESPKDTRAQMDRFLGVLAQHRQTLEQQRIDIEMALAEISAHEDACARMLADLNLDKAQTN</sequence>
<evidence type="ECO:0000313" key="5">
    <source>
        <dbReference type="Proteomes" id="UP000182489"/>
    </source>
</evidence>
<dbReference type="CDD" id="cd04776">
    <property type="entry name" value="HTH_GnyR"/>
    <property type="match status" value="1"/>
</dbReference>
<dbReference type="InterPro" id="IPR009061">
    <property type="entry name" value="DNA-bd_dom_put_sf"/>
</dbReference>
<dbReference type="Proteomes" id="UP000182489">
    <property type="component" value="Unassembled WGS sequence"/>
</dbReference>